<protein>
    <recommendedName>
        <fullName evidence="11">Lysine 2,3-aminomutase</fullName>
    </recommendedName>
</protein>
<dbReference type="AlphaFoldDB" id="A0A212JMU0"/>
<dbReference type="InterPro" id="IPR007197">
    <property type="entry name" value="rSAM"/>
</dbReference>
<sequence>MNKSRNQLKTYTLHNYQSIPQIAGIPKEFVRDIEIVGRVLPFKTNNYVIDELIDWDNIETDPIFTLNFPRKGMLDKKHYAMIEKLLDENTEKSFLDQKIQEIRLSLNPNPAGQEHNVPSLGEIKLKGIQHKYPETVLFFPSQGQTCHAYCTFCFRWPQFSGMSGLKFAMKEADLLLKYLRVHKEVTDVLFTGGDPMVMNAAILSSYIKPLLTSDFDHIRTIRIGTKSLAYWPYRYLTDTDSDDVIRLFEEINKSGKNLSIQAHFNHPRELSTEAVKQAIMRIRSTGAQIRTQSPLLKHINDKPEIWAQMWRKQVDLGCIPYYMFIARDTGSKQYFEIPLERCWNIFRRAYQQVSGLCRTVRGPSMSDHAGKIQVLGVQEIKDEKIFILRFIQGRNPKWVDIPFFAEYNPKATWFNQLKPAFGEDKFFFEEDRHKLIDTKPFLFDHKTDNL</sequence>
<evidence type="ECO:0000256" key="9">
    <source>
        <dbReference type="ARBA" id="ARBA00023014"/>
    </source>
</evidence>
<dbReference type="InterPro" id="IPR013785">
    <property type="entry name" value="Aldolase_TIM"/>
</dbReference>
<evidence type="ECO:0000313" key="10">
    <source>
        <dbReference type="EMBL" id="SBW00635.1"/>
    </source>
</evidence>
<dbReference type="Gene3D" id="3.20.20.70">
    <property type="entry name" value="Aldolase class I"/>
    <property type="match status" value="1"/>
</dbReference>
<proteinExistence type="inferred from homology"/>
<evidence type="ECO:0000256" key="7">
    <source>
        <dbReference type="ARBA" id="ARBA00022898"/>
    </source>
</evidence>
<evidence type="ECO:0008006" key="11">
    <source>
        <dbReference type="Google" id="ProtNLM"/>
    </source>
</evidence>
<dbReference type="PANTHER" id="PTHR30538">
    <property type="entry name" value="LYSINE 2,3-AMINOMUTASE-RELATED"/>
    <property type="match status" value="1"/>
</dbReference>
<reference evidence="10" key="1">
    <citation type="submission" date="2016-04" db="EMBL/GenBank/DDBJ databases">
        <authorList>
            <person name="Evans L.H."/>
            <person name="Alamgir A."/>
            <person name="Owens N."/>
            <person name="Weber N.D."/>
            <person name="Virtaneva K."/>
            <person name="Barbian K."/>
            <person name="Babar A."/>
            <person name="Rosenke K."/>
        </authorList>
    </citation>
    <scope>NUCLEOTIDE SEQUENCE</scope>
    <source>
        <strain evidence="10">86-1</strain>
    </source>
</reference>
<keyword evidence="7" id="KW-0663">Pyridoxal phosphate</keyword>
<evidence type="ECO:0000256" key="4">
    <source>
        <dbReference type="ARBA" id="ARBA00022485"/>
    </source>
</evidence>
<comment type="cofactor">
    <cofactor evidence="2">
        <name>[4Fe-4S] cluster</name>
        <dbReference type="ChEBI" id="CHEBI:49883"/>
    </cofactor>
</comment>
<evidence type="ECO:0000256" key="5">
    <source>
        <dbReference type="ARBA" id="ARBA00022691"/>
    </source>
</evidence>
<evidence type="ECO:0000256" key="1">
    <source>
        <dbReference type="ARBA" id="ARBA00001933"/>
    </source>
</evidence>
<keyword evidence="6" id="KW-0479">Metal-binding</keyword>
<accession>A0A212JMU0</accession>
<keyword evidence="9" id="KW-0411">Iron-sulfur</keyword>
<dbReference type="PANTHER" id="PTHR30538:SF0">
    <property type="entry name" value="L-LYSINE 2,3-AMINOMUTASE AQ_1632-RELATED"/>
    <property type="match status" value="1"/>
</dbReference>
<evidence type="ECO:0000256" key="6">
    <source>
        <dbReference type="ARBA" id="ARBA00022723"/>
    </source>
</evidence>
<evidence type="ECO:0000256" key="8">
    <source>
        <dbReference type="ARBA" id="ARBA00023004"/>
    </source>
</evidence>
<gene>
    <name evidence="10" type="ORF">KL86DYS1_20245</name>
</gene>
<dbReference type="GO" id="GO:0003824">
    <property type="term" value="F:catalytic activity"/>
    <property type="evidence" value="ECO:0007669"/>
    <property type="project" value="InterPro"/>
</dbReference>
<organism evidence="10">
    <name type="scientific">uncultured Dysgonomonas sp</name>
    <dbReference type="NCBI Taxonomy" id="206096"/>
    <lineage>
        <taxon>Bacteria</taxon>
        <taxon>Pseudomonadati</taxon>
        <taxon>Bacteroidota</taxon>
        <taxon>Bacteroidia</taxon>
        <taxon>Bacteroidales</taxon>
        <taxon>Dysgonomonadaceae</taxon>
        <taxon>Dysgonomonas</taxon>
        <taxon>environmental samples</taxon>
    </lineage>
</organism>
<keyword evidence="8" id="KW-0408">Iron</keyword>
<dbReference type="InterPro" id="IPR003739">
    <property type="entry name" value="Lys_aminomutase/Glu_NH3_mut"/>
</dbReference>
<dbReference type="SUPFAM" id="SSF102114">
    <property type="entry name" value="Radical SAM enzymes"/>
    <property type="match status" value="1"/>
</dbReference>
<name>A0A212JMU0_9BACT</name>
<keyword evidence="4" id="KW-0004">4Fe-4S</keyword>
<evidence type="ECO:0000256" key="3">
    <source>
        <dbReference type="ARBA" id="ARBA00008703"/>
    </source>
</evidence>
<dbReference type="RefSeq" id="WP_291027170.1">
    <property type="nucleotide sequence ID" value="NZ_CALESN010000015.1"/>
</dbReference>
<dbReference type="GO" id="GO:0046872">
    <property type="term" value="F:metal ion binding"/>
    <property type="evidence" value="ECO:0007669"/>
    <property type="project" value="UniProtKB-KW"/>
</dbReference>
<evidence type="ECO:0000256" key="2">
    <source>
        <dbReference type="ARBA" id="ARBA00001966"/>
    </source>
</evidence>
<dbReference type="GO" id="GO:0051539">
    <property type="term" value="F:4 iron, 4 sulfur cluster binding"/>
    <property type="evidence" value="ECO:0007669"/>
    <property type="project" value="UniProtKB-KW"/>
</dbReference>
<comment type="similarity">
    <text evidence="3">Belongs to the radical SAM superfamily. KamA family.</text>
</comment>
<keyword evidence="5" id="KW-0949">S-adenosyl-L-methionine</keyword>
<dbReference type="EMBL" id="FLUM01000002">
    <property type="protein sequence ID" value="SBW00635.1"/>
    <property type="molecule type" value="Genomic_DNA"/>
</dbReference>
<dbReference type="InterPro" id="IPR058240">
    <property type="entry name" value="rSAM_sf"/>
</dbReference>
<dbReference type="SFLD" id="SFLDG01070">
    <property type="entry name" value="PLP-dependent"/>
    <property type="match status" value="1"/>
</dbReference>
<comment type="cofactor">
    <cofactor evidence="1">
        <name>pyridoxal 5'-phosphate</name>
        <dbReference type="ChEBI" id="CHEBI:597326"/>
    </cofactor>
</comment>
<dbReference type="SFLD" id="SFLDS00029">
    <property type="entry name" value="Radical_SAM"/>
    <property type="match status" value="1"/>
</dbReference>